<sequence>MNIISRFFIALSVFIILPLQANSVSVTVQPIVGDAWQWQQPQAVRWQQLLAALQAKGVDARWAQLSLPAEHPKTAALEVERARLLKDLHQLGQYWARNGKHGLLRSATELSAQIKNLPLVARLPVNFNYDQVRINANDNPLLTEHYQLAIHPRPTFVWAQGLVRLPGKRPFVDSAFAYDYGRRLNMLPGAEHNQVWIIQPDGHVMPSPIDPFAPEFVGVAPGATLFVGFKSLPRAFADINQRIMTLFANREL</sequence>
<evidence type="ECO:0000313" key="3">
    <source>
        <dbReference type="EMBL" id="MBO1518822.1"/>
    </source>
</evidence>
<reference evidence="3 4" key="1">
    <citation type="submission" date="2021-03" db="EMBL/GenBank/DDBJ databases">
        <title>Oceanisphaera sp. nov., isolated from the intestine.</title>
        <authorList>
            <person name="Zhao L.-H."/>
            <person name="Shi L.-F."/>
        </authorList>
    </citation>
    <scope>NUCLEOTIDE SEQUENCE [LARGE SCALE GENOMIC DNA]</scope>
    <source>
        <strain evidence="3 4">DM8</strain>
    </source>
</reference>
<dbReference type="Proteomes" id="UP000664882">
    <property type="component" value="Unassembled WGS sequence"/>
</dbReference>
<feature type="domain" description="Capsule biosynthesis GfcC-like C-terminal" evidence="1">
    <location>
        <begin position="166"/>
        <end position="250"/>
    </location>
</feature>
<feature type="domain" description="Capsule biosynthesis GfcC-like N-terminal" evidence="2">
    <location>
        <begin position="43"/>
        <end position="153"/>
    </location>
</feature>
<comment type="caution">
    <text evidence="3">The sequence shown here is derived from an EMBL/GenBank/DDBJ whole genome shotgun (WGS) entry which is preliminary data.</text>
</comment>
<proteinExistence type="predicted"/>
<dbReference type="InterPro" id="IPR010425">
    <property type="entry name" value="Caps_synth_GfcC-like_C"/>
</dbReference>
<dbReference type="RefSeq" id="WP_208004572.1">
    <property type="nucleotide sequence ID" value="NZ_JAGDFX010000004.1"/>
</dbReference>
<dbReference type="InterPro" id="IPR046459">
    <property type="entry name" value="Caps_syn_GfcC_N"/>
</dbReference>
<dbReference type="Pfam" id="PF06251">
    <property type="entry name" value="Caps_syn_GfcC_C"/>
    <property type="match status" value="1"/>
</dbReference>
<dbReference type="EMBL" id="JAGDFX010000004">
    <property type="protein sequence ID" value="MBO1518822.1"/>
    <property type="molecule type" value="Genomic_DNA"/>
</dbReference>
<name>A0ABS3NEN2_9GAMM</name>
<evidence type="ECO:0000259" key="1">
    <source>
        <dbReference type="Pfam" id="PF06251"/>
    </source>
</evidence>
<keyword evidence="4" id="KW-1185">Reference proteome</keyword>
<organism evidence="3 4">
    <name type="scientific">Oceanisphaera pacifica</name>
    <dbReference type="NCBI Taxonomy" id="2818389"/>
    <lineage>
        <taxon>Bacteria</taxon>
        <taxon>Pseudomonadati</taxon>
        <taxon>Pseudomonadota</taxon>
        <taxon>Gammaproteobacteria</taxon>
        <taxon>Aeromonadales</taxon>
        <taxon>Aeromonadaceae</taxon>
        <taxon>Oceanisphaera</taxon>
    </lineage>
</organism>
<dbReference type="Pfam" id="PF20616">
    <property type="entry name" value="Caps_syn_GfcC_N"/>
    <property type="match status" value="1"/>
</dbReference>
<protein>
    <submittedName>
        <fullName evidence="3">Capsule biosynthesis GfcC family protein</fullName>
    </submittedName>
</protein>
<evidence type="ECO:0000259" key="2">
    <source>
        <dbReference type="Pfam" id="PF20616"/>
    </source>
</evidence>
<accession>A0ABS3NEN2</accession>
<evidence type="ECO:0000313" key="4">
    <source>
        <dbReference type="Proteomes" id="UP000664882"/>
    </source>
</evidence>
<gene>
    <name evidence="3" type="ORF">J3U76_04060</name>
</gene>
<dbReference type="Gene3D" id="3.10.560.10">
    <property type="entry name" value="Outer membrane lipoprotein wza domain like"/>
    <property type="match status" value="1"/>
</dbReference>